<dbReference type="SUPFAM" id="SSF52540">
    <property type="entry name" value="P-loop containing nucleoside triphosphate hydrolases"/>
    <property type="match status" value="1"/>
</dbReference>
<dbReference type="CDD" id="cd00009">
    <property type="entry name" value="AAA"/>
    <property type="match status" value="1"/>
</dbReference>
<dbReference type="PANTHER" id="PTHR35894:SF5">
    <property type="entry name" value="MU-LIKE PROPHAGE FLUMU DNA TRANSPOSITION PROTEIN B"/>
    <property type="match status" value="1"/>
</dbReference>
<proteinExistence type="predicted"/>
<accession>A0A448L9F0</accession>
<dbReference type="InterPro" id="IPR052026">
    <property type="entry name" value="ExeA_AAA_ATPase_DNA-bind"/>
</dbReference>
<keyword evidence="2" id="KW-0131">Cell cycle</keyword>
<keyword evidence="2" id="KW-0132">Cell division</keyword>
<dbReference type="GeneID" id="85013385"/>
<dbReference type="Gene3D" id="3.40.50.300">
    <property type="entry name" value="P-loop containing nucleotide triphosphate hydrolases"/>
    <property type="match status" value="1"/>
</dbReference>
<dbReference type="InterPro" id="IPR049945">
    <property type="entry name" value="AAA_22"/>
</dbReference>
<dbReference type="SMART" id="SM00382">
    <property type="entry name" value="AAA"/>
    <property type="match status" value="1"/>
</dbReference>
<dbReference type="RefSeq" id="WP_025879883.1">
    <property type="nucleotide sequence ID" value="NZ_CAUURG010000002.1"/>
</dbReference>
<dbReference type="Pfam" id="PF13401">
    <property type="entry name" value="AAA_22"/>
    <property type="match status" value="1"/>
</dbReference>
<evidence type="ECO:0000259" key="1">
    <source>
        <dbReference type="SMART" id="SM00382"/>
    </source>
</evidence>
<evidence type="ECO:0000313" key="2">
    <source>
        <dbReference type="EMBL" id="VEH16630.1"/>
    </source>
</evidence>
<protein>
    <submittedName>
        <fullName evidence="2">Cell division control protein 6</fullName>
    </submittedName>
</protein>
<dbReference type="InterPro" id="IPR003593">
    <property type="entry name" value="AAA+_ATPase"/>
</dbReference>
<dbReference type="KEGG" id="poc:NCTC13071_02669"/>
<dbReference type="GO" id="GO:0051301">
    <property type="term" value="P:cell division"/>
    <property type="evidence" value="ECO:0007669"/>
    <property type="project" value="UniProtKB-KW"/>
</dbReference>
<dbReference type="AlphaFoldDB" id="A0A448L9F0"/>
<dbReference type="EMBL" id="LR134384">
    <property type="protein sequence ID" value="VEH16630.1"/>
    <property type="molecule type" value="Genomic_DNA"/>
</dbReference>
<dbReference type="Proteomes" id="UP000274578">
    <property type="component" value="Chromosome 1"/>
</dbReference>
<sequence>MKLTKNEKGQIQECLKQYVSKYPSQNKAAQSLVGTSSATVSSILQGKWENISDDMWRNLASQLGTTSGNDWQVVETKAFQEMNLVMKDAQAVRNVTWIVGEAGCGKTTTARLYAAENSEVFYILCSEDMKKSDFIREIARRIGQRTEGYSIRELLDRIIDDLIQMQAPLLLFDEADKLPERVFHYFIDLYNRLEDKCGIVFFSTSYIKRRMTMGLRYNKCGYNEIHSRIGRKFYELEPTAPHDVYAICMANGVTDKSHVSEVVKDAEAYDFDLRRVKKNIHRVKVMQAQTAVK</sequence>
<organism evidence="2 3">
    <name type="scientific">Segatella oris</name>
    <dbReference type="NCBI Taxonomy" id="28135"/>
    <lineage>
        <taxon>Bacteria</taxon>
        <taxon>Pseudomonadati</taxon>
        <taxon>Bacteroidota</taxon>
        <taxon>Bacteroidia</taxon>
        <taxon>Bacteroidales</taxon>
        <taxon>Prevotellaceae</taxon>
        <taxon>Segatella</taxon>
    </lineage>
</organism>
<feature type="domain" description="AAA+ ATPase" evidence="1">
    <location>
        <begin position="92"/>
        <end position="281"/>
    </location>
</feature>
<reference evidence="2 3" key="1">
    <citation type="submission" date="2018-12" db="EMBL/GenBank/DDBJ databases">
        <authorList>
            <consortium name="Pathogen Informatics"/>
        </authorList>
    </citation>
    <scope>NUCLEOTIDE SEQUENCE [LARGE SCALE GENOMIC DNA]</scope>
    <source>
        <strain evidence="2 3">NCTC13071</strain>
    </source>
</reference>
<gene>
    <name evidence="2" type="ORF">NCTC13071_02669</name>
</gene>
<name>A0A448L9F0_9BACT</name>
<dbReference type="InterPro" id="IPR027417">
    <property type="entry name" value="P-loop_NTPase"/>
</dbReference>
<evidence type="ECO:0000313" key="3">
    <source>
        <dbReference type="Proteomes" id="UP000274578"/>
    </source>
</evidence>
<dbReference type="PANTHER" id="PTHR35894">
    <property type="entry name" value="GENERAL SECRETION PATHWAY PROTEIN A-RELATED"/>
    <property type="match status" value="1"/>
</dbReference>
<dbReference type="GO" id="GO:0016887">
    <property type="term" value="F:ATP hydrolysis activity"/>
    <property type="evidence" value="ECO:0007669"/>
    <property type="project" value="InterPro"/>
</dbReference>